<dbReference type="GO" id="GO:0005737">
    <property type="term" value="C:cytoplasm"/>
    <property type="evidence" value="ECO:0007669"/>
    <property type="project" value="TreeGrafter"/>
</dbReference>
<dbReference type="Pfam" id="PF00076">
    <property type="entry name" value="RRM_1"/>
    <property type="match status" value="1"/>
</dbReference>
<gene>
    <name evidence="4" type="ORF">BdWA1_001678</name>
</gene>
<dbReference type="KEGG" id="bdw:94335976"/>
<evidence type="ECO:0000256" key="1">
    <source>
        <dbReference type="ARBA" id="ARBA00022884"/>
    </source>
</evidence>
<dbReference type="RefSeq" id="XP_067803274.1">
    <property type="nucleotide sequence ID" value="XM_067946710.1"/>
</dbReference>
<feature type="domain" description="RRM" evidence="3">
    <location>
        <begin position="10"/>
        <end position="89"/>
    </location>
</feature>
<dbReference type="GO" id="GO:0005654">
    <property type="term" value="C:nucleoplasm"/>
    <property type="evidence" value="ECO:0007669"/>
    <property type="project" value="TreeGrafter"/>
</dbReference>
<sequence length="102" mass="11323">MDLDGISTLPQLFVAPLTRNVSEEHLREIFGHFGNVEVVEIKQAQMEGTSTKLYSRIQYVNADSLDAAIVALDKGEIDGVRVRLTKTEPLANDIPDSLMLRP</sequence>
<dbReference type="Gene3D" id="3.30.70.330">
    <property type="match status" value="1"/>
</dbReference>
<dbReference type="PANTHER" id="PTHR15481:SF0">
    <property type="entry name" value="LD23870P-RELATED"/>
    <property type="match status" value="1"/>
</dbReference>
<evidence type="ECO:0000313" key="4">
    <source>
        <dbReference type="EMBL" id="KAK2196432.1"/>
    </source>
</evidence>
<dbReference type="InterPro" id="IPR012677">
    <property type="entry name" value="Nucleotide-bd_a/b_plait_sf"/>
</dbReference>
<dbReference type="EMBL" id="JALLKP010000002">
    <property type="protein sequence ID" value="KAK2196432.1"/>
    <property type="molecule type" value="Genomic_DNA"/>
</dbReference>
<name>A0AAD9PKB6_9APIC</name>
<dbReference type="PROSITE" id="PS50102">
    <property type="entry name" value="RRM"/>
    <property type="match status" value="1"/>
</dbReference>
<dbReference type="Proteomes" id="UP001214638">
    <property type="component" value="Unassembled WGS sequence"/>
</dbReference>
<protein>
    <submittedName>
        <fullName evidence="4">Bifunctional RNA-binding domain superfamily/RNA recognition motif domain/Nucleotide-binding alpha-beta plait domain superfamily</fullName>
    </submittedName>
</protein>
<dbReference type="GO" id="GO:0061574">
    <property type="term" value="C:ASAP complex"/>
    <property type="evidence" value="ECO:0007669"/>
    <property type="project" value="TreeGrafter"/>
</dbReference>
<dbReference type="SMART" id="SM00360">
    <property type="entry name" value="RRM"/>
    <property type="match status" value="1"/>
</dbReference>
<evidence type="ECO:0000313" key="5">
    <source>
        <dbReference type="Proteomes" id="UP001214638"/>
    </source>
</evidence>
<evidence type="ECO:0000259" key="3">
    <source>
        <dbReference type="PROSITE" id="PS50102"/>
    </source>
</evidence>
<reference evidence="4" key="1">
    <citation type="journal article" date="2023" name="Nat. Microbiol.">
        <title>Babesia duncani multi-omics identifies virulence factors and drug targets.</title>
        <authorList>
            <person name="Singh P."/>
            <person name="Lonardi S."/>
            <person name="Liang Q."/>
            <person name="Vydyam P."/>
            <person name="Khabirova E."/>
            <person name="Fang T."/>
            <person name="Gihaz S."/>
            <person name="Thekkiniath J."/>
            <person name="Munshi M."/>
            <person name="Abel S."/>
            <person name="Ciampossin L."/>
            <person name="Batugedara G."/>
            <person name="Gupta M."/>
            <person name="Lu X.M."/>
            <person name="Lenz T."/>
            <person name="Chakravarty S."/>
            <person name="Cornillot E."/>
            <person name="Hu Y."/>
            <person name="Ma W."/>
            <person name="Gonzalez L.M."/>
            <person name="Sanchez S."/>
            <person name="Estrada K."/>
            <person name="Sanchez-Flores A."/>
            <person name="Montero E."/>
            <person name="Harb O.S."/>
            <person name="Le Roch K.G."/>
            <person name="Mamoun C.B."/>
        </authorList>
    </citation>
    <scope>NUCLEOTIDE SEQUENCE</scope>
    <source>
        <strain evidence="4">WA1</strain>
    </source>
</reference>
<dbReference type="InterPro" id="IPR000504">
    <property type="entry name" value="RRM_dom"/>
</dbReference>
<dbReference type="PANTHER" id="PTHR15481">
    <property type="entry name" value="RIBONUCLEIC ACID BINDING PROTEIN S1"/>
    <property type="match status" value="1"/>
</dbReference>
<dbReference type="InterPro" id="IPR035979">
    <property type="entry name" value="RBD_domain_sf"/>
</dbReference>
<keyword evidence="5" id="KW-1185">Reference proteome</keyword>
<dbReference type="GO" id="GO:0003723">
    <property type="term" value="F:RNA binding"/>
    <property type="evidence" value="ECO:0007669"/>
    <property type="project" value="UniProtKB-UniRule"/>
</dbReference>
<accession>A0AAD9PKB6</accession>
<dbReference type="GeneID" id="94335976"/>
<comment type="caution">
    <text evidence="4">The sequence shown here is derived from an EMBL/GenBank/DDBJ whole genome shotgun (WGS) entry which is preliminary data.</text>
</comment>
<keyword evidence="1 2" id="KW-0694">RNA-binding</keyword>
<proteinExistence type="predicted"/>
<organism evidence="4 5">
    <name type="scientific">Babesia duncani</name>
    <dbReference type="NCBI Taxonomy" id="323732"/>
    <lineage>
        <taxon>Eukaryota</taxon>
        <taxon>Sar</taxon>
        <taxon>Alveolata</taxon>
        <taxon>Apicomplexa</taxon>
        <taxon>Aconoidasida</taxon>
        <taxon>Piroplasmida</taxon>
        <taxon>Babesiidae</taxon>
        <taxon>Babesia</taxon>
    </lineage>
</organism>
<dbReference type="GO" id="GO:0000398">
    <property type="term" value="P:mRNA splicing, via spliceosome"/>
    <property type="evidence" value="ECO:0007669"/>
    <property type="project" value="TreeGrafter"/>
</dbReference>
<dbReference type="SUPFAM" id="SSF54928">
    <property type="entry name" value="RNA-binding domain, RBD"/>
    <property type="match status" value="1"/>
</dbReference>
<dbReference type="AlphaFoldDB" id="A0AAD9PKB6"/>
<evidence type="ECO:0000256" key="2">
    <source>
        <dbReference type="PROSITE-ProRule" id="PRU00176"/>
    </source>
</evidence>